<evidence type="ECO:0000313" key="1">
    <source>
        <dbReference type="EMBL" id="EKX73012.1"/>
    </source>
</evidence>
<accession>L1LC37</accession>
<reference evidence="1 2" key="1">
    <citation type="journal article" date="2012" name="BMC Genomics">
        <title>Comparative genomic analysis and phylogenetic position of Theileria equi.</title>
        <authorList>
            <person name="Kappmeyer L.S."/>
            <person name="Thiagarajan M."/>
            <person name="Herndon D.R."/>
            <person name="Ramsay J.D."/>
            <person name="Caler E."/>
            <person name="Djikeng A."/>
            <person name="Gillespie J.J."/>
            <person name="Lau A.O."/>
            <person name="Roalson E.H."/>
            <person name="Silva J.C."/>
            <person name="Silva M.G."/>
            <person name="Suarez C.E."/>
            <person name="Ueti M.W."/>
            <person name="Nene V.M."/>
            <person name="Mealey R.H."/>
            <person name="Knowles D.P."/>
            <person name="Brayton K.A."/>
        </authorList>
    </citation>
    <scope>NUCLEOTIDE SEQUENCE [LARGE SCALE GENOMIC DNA]</scope>
    <source>
        <strain evidence="1 2">WA</strain>
    </source>
</reference>
<dbReference type="AlphaFoldDB" id="L1LC37"/>
<dbReference type="VEuPathDB" id="PiroplasmaDB:BEWA_015730"/>
<organism evidence="1 2">
    <name type="scientific">Theileria equi strain WA</name>
    <dbReference type="NCBI Taxonomy" id="1537102"/>
    <lineage>
        <taxon>Eukaryota</taxon>
        <taxon>Sar</taxon>
        <taxon>Alveolata</taxon>
        <taxon>Apicomplexa</taxon>
        <taxon>Aconoidasida</taxon>
        <taxon>Piroplasmida</taxon>
        <taxon>Theileriidae</taxon>
        <taxon>Theileria</taxon>
    </lineage>
</organism>
<dbReference type="GeneID" id="15802676"/>
<dbReference type="Proteomes" id="UP000031512">
    <property type="component" value="Unassembled WGS sequence"/>
</dbReference>
<sequence>MPKVEYLEKSRPILHRALEKRSTLELLSRDFCTVSDLVSKIQEPIDLECVPDYAPKAVNIVLQFRELCKEGALARHRRDHEEHVNQRGDDTGGNEDVAEKIHDGITEPTGCSVNDYAYNMGQSVYIAGDPTGSIYVLADELDIDIIGNTFILLHTALNVMNGRIVLQILRDTKFIKCSDSIKEFANAENISEKYKFEIRSKIL</sequence>
<proteinExistence type="predicted"/>
<dbReference type="OrthoDB" id="361862at2759"/>
<protein>
    <submittedName>
        <fullName evidence="1">Uncharacterized protein</fullName>
    </submittedName>
</protein>
<comment type="caution">
    <text evidence="1">The sequence shown here is derived from an EMBL/GenBank/DDBJ whole genome shotgun (WGS) entry which is preliminary data.</text>
</comment>
<name>L1LC37_THEEQ</name>
<keyword evidence="2" id="KW-1185">Reference proteome</keyword>
<dbReference type="EMBL" id="ACOU01000004">
    <property type="protein sequence ID" value="EKX73012.1"/>
    <property type="molecule type" value="Genomic_DNA"/>
</dbReference>
<evidence type="ECO:0000313" key="2">
    <source>
        <dbReference type="Proteomes" id="UP000031512"/>
    </source>
</evidence>
<dbReference type="KEGG" id="beq:BEWA_015730"/>
<dbReference type="RefSeq" id="XP_004832464.1">
    <property type="nucleotide sequence ID" value="XM_004832407.1"/>
</dbReference>
<gene>
    <name evidence="1" type="ORF">BEWA_015730</name>
</gene>